<dbReference type="Proteomes" id="UP000245207">
    <property type="component" value="Unassembled WGS sequence"/>
</dbReference>
<reference evidence="2 3" key="1">
    <citation type="journal article" date="2018" name="Mol. Plant">
        <title>The genome of Artemisia annua provides insight into the evolution of Asteraceae family and artemisinin biosynthesis.</title>
        <authorList>
            <person name="Shen Q."/>
            <person name="Zhang L."/>
            <person name="Liao Z."/>
            <person name="Wang S."/>
            <person name="Yan T."/>
            <person name="Shi P."/>
            <person name="Liu M."/>
            <person name="Fu X."/>
            <person name="Pan Q."/>
            <person name="Wang Y."/>
            <person name="Lv Z."/>
            <person name="Lu X."/>
            <person name="Zhang F."/>
            <person name="Jiang W."/>
            <person name="Ma Y."/>
            <person name="Chen M."/>
            <person name="Hao X."/>
            <person name="Li L."/>
            <person name="Tang Y."/>
            <person name="Lv G."/>
            <person name="Zhou Y."/>
            <person name="Sun X."/>
            <person name="Brodelius P.E."/>
            <person name="Rose J.K.C."/>
            <person name="Tang K."/>
        </authorList>
    </citation>
    <scope>NUCLEOTIDE SEQUENCE [LARGE SCALE GENOMIC DNA]</scope>
    <source>
        <strain evidence="3">cv. Huhao1</strain>
        <tissue evidence="2">Leaf</tissue>
    </source>
</reference>
<sequence>MLDAEDVCLWVMFLSEKGVKFNAKAVCRRTSPATFPCIRNLGLYQIDFGSFNALSWAFDMIWSFLNLKTLHISATYNDDVPTPLLLTNEVDSYTSKNLQLEWVVFFGLRDYLIAGERPKKCDAGRYWGLDVFRDTFVGDAMRRGISGEQKKHVTTGGMLVRPAKTVFMDEISRGLDSSHYVSDCEVHAASCSPY</sequence>
<gene>
    <name evidence="2" type="ORF">CTI12_AA315960</name>
</gene>
<dbReference type="PANTHER" id="PTHR19241">
    <property type="entry name" value="ATP-BINDING CASSETTE TRANSPORTER"/>
    <property type="match status" value="1"/>
</dbReference>
<keyword evidence="1" id="KW-0813">Transport</keyword>
<evidence type="ECO:0000313" key="3">
    <source>
        <dbReference type="Proteomes" id="UP000245207"/>
    </source>
</evidence>
<protein>
    <submittedName>
        <fullName evidence="2">Pleiotropic drug resistance protein PDR/CDR</fullName>
    </submittedName>
</protein>
<accession>A0A2U1N2A8</accession>
<comment type="caution">
    <text evidence="2">The sequence shown here is derived from an EMBL/GenBank/DDBJ whole genome shotgun (WGS) entry which is preliminary data.</text>
</comment>
<organism evidence="2 3">
    <name type="scientific">Artemisia annua</name>
    <name type="common">Sweet wormwood</name>
    <dbReference type="NCBI Taxonomy" id="35608"/>
    <lineage>
        <taxon>Eukaryota</taxon>
        <taxon>Viridiplantae</taxon>
        <taxon>Streptophyta</taxon>
        <taxon>Embryophyta</taxon>
        <taxon>Tracheophyta</taxon>
        <taxon>Spermatophyta</taxon>
        <taxon>Magnoliopsida</taxon>
        <taxon>eudicotyledons</taxon>
        <taxon>Gunneridae</taxon>
        <taxon>Pentapetalae</taxon>
        <taxon>asterids</taxon>
        <taxon>campanulids</taxon>
        <taxon>Asterales</taxon>
        <taxon>Asteraceae</taxon>
        <taxon>Asteroideae</taxon>
        <taxon>Anthemideae</taxon>
        <taxon>Artemisiinae</taxon>
        <taxon>Artemisia</taxon>
    </lineage>
</organism>
<keyword evidence="3" id="KW-1185">Reference proteome</keyword>
<evidence type="ECO:0000256" key="1">
    <source>
        <dbReference type="ARBA" id="ARBA00022448"/>
    </source>
</evidence>
<dbReference type="STRING" id="35608.A0A2U1N2A8"/>
<proteinExistence type="predicted"/>
<dbReference type="OrthoDB" id="66620at2759"/>
<dbReference type="AlphaFoldDB" id="A0A2U1N2A8"/>
<dbReference type="EMBL" id="PKPP01003788">
    <property type="protein sequence ID" value="PWA67665.1"/>
    <property type="molecule type" value="Genomic_DNA"/>
</dbReference>
<evidence type="ECO:0000313" key="2">
    <source>
        <dbReference type="EMBL" id="PWA67665.1"/>
    </source>
</evidence>
<name>A0A2U1N2A8_ARTAN</name>